<evidence type="ECO:0000256" key="13">
    <source>
        <dbReference type="SAM" id="Phobius"/>
    </source>
</evidence>
<evidence type="ECO:0000256" key="5">
    <source>
        <dbReference type="ARBA" id="ARBA00022692"/>
    </source>
</evidence>
<proteinExistence type="inferred from homology"/>
<dbReference type="Pfam" id="PF00858">
    <property type="entry name" value="ASC"/>
    <property type="match status" value="1"/>
</dbReference>
<dbReference type="GO" id="GO:0005886">
    <property type="term" value="C:plasma membrane"/>
    <property type="evidence" value="ECO:0007669"/>
    <property type="project" value="TreeGrafter"/>
</dbReference>
<keyword evidence="9 13" id="KW-0472">Membrane</keyword>
<evidence type="ECO:0000256" key="10">
    <source>
        <dbReference type="ARBA" id="ARBA00023201"/>
    </source>
</evidence>
<dbReference type="Gene3D" id="1.10.287.770">
    <property type="entry name" value="YojJ-like"/>
    <property type="match status" value="1"/>
</dbReference>
<evidence type="ECO:0000256" key="7">
    <source>
        <dbReference type="ARBA" id="ARBA00023053"/>
    </source>
</evidence>
<feature type="transmembrane region" description="Helical" evidence="13">
    <location>
        <begin position="179"/>
        <end position="205"/>
    </location>
</feature>
<dbReference type="PANTHER" id="PTHR11690:SF248">
    <property type="entry name" value="PICKPOCKET 17, ISOFORM A"/>
    <property type="match status" value="1"/>
</dbReference>
<evidence type="ECO:0000256" key="4">
    <source>
        <dbReference type="ARBA" id="ARBA00022461"/>
    </source>
</evidence>
<evidence type="ECO:0000256" key="2">
    <source>
        <dbReference type="ARBA" id="ARBA00007193"/>
    </source>
</evidence>
<evidence type="ECO:0000256" key="1">
    <source>
        <dbReference type="ARBA" id="ARBA00004141"/>
    </source>
</evidence>
<keyword evidence="3 12" id="KW-0813">Transport</keyword>
<keyword evidence="8 12" id="KW-0406">Ion transport</keyword>
<evidence type="ECO:0000256" key="12">
    <source>
        <dbReference type="RuleBase" id="RU000679"/>
    </source>
</evidence>
<gene>
    <name evidence="14" type="ORF">DSTB1V02_LOCUS7830</name>
</gene>
<evidence type="ECO:0000256" key="9">
    <source>
        <dbReference type="ARBA" id="ARBA00023136"/>
    </source>
</evidence>
<evidence type="ECO:0000256" key="11">
    <source>
        <dbReference type="ARBA" id="ARBA00023303"/>
    </source>
</evidence>
<evidence type="ECO:0000313" key="15">
    <source>
        <dbReference type="Proteomes" id="UP000677054"/>
    </source>
</evidence>
<dbReference type="AlphaFoldDB" id="A0A7R9A7W4"/>
<organism evidence="14">
    <name type="scientific">Darwinula stevensoni</name>
    <dbReference type="NCBI Taxonomy" id="69355"/>
    <lineage>
        <taxon>Eukaryota</taxon>
        <taxon>Metazoa</taxon>
        <taxon>Ecdysozoa</taxon>
        <taxon>Arthropoda</taxon>
        <taxon>Crustacea</taxon>
        <taxon>Oligostraca</taxon>
        <taxon>Ostracoda</taxon>
        <taxon>Podocopa</taxon>
        <taxon>Podocopida</taxon>
        <taxon>Darwinulocopina</taxon>
        <taxon>Darwinuloidea</taxon>
        <taxon>Darwinulidae</taxon>
        <taxon>Darwinula</taxon>
    </lineage>
</organism>
<keyword evidence="5 12" id="KW-0812">Transmembrane</keyword>
<dbReference type="Proteomes" id="UP000677054">
    <property type="component" value="Unassembled WGS sequence"/>
</dbReference>
<dbReference type="OrthoDB" id="10051479at2759"/>
<sequence length="245" mass="27436">MEVTRLPYPYENDCFDSWDKTGYSPGEPKLIAYNSLMTMMNKCNCRLTGIQDYFTFSNGTLNGTRPCNDGSYDSTDNQCINDVYDELKHGNISCPCNAECQQTEYQTTISSSEWPTASYMSSAMGSMELGTQLQTHGNDTMKMEVVKLIIYFSSIAQETITESPSVTDTSLLSNLGGALSLYLGISLVMLLEVIEILPLLVLAFINKCFGIGRKPMENPPPKRRVPRRSAREGYPSPIAWDMKRF</sequence>
<evidence type="ECO:0000313" key="14">
    <source>
        <dbReference type="EMBL" id="CAD7248007.1"/>
    </source>
</evidence>
<dbReference type="PANTHER" id="PTHR11690">
    <property type="entry name" value="AMILORIDE-SENSITIVE SODIUM CHANNEL-RELATED"/>
    <property type="match status" value="1"/>
</dbReference>
<dbReference type="EMBL" id="CAJPEV010001672">
    <property type="protein sequence ID" value="CAG0893796.1"/>
    <property type="molecule type" value="Genomic_DNA"/>
</dbReference>
<keyword evidence="10 12" id="KW-0739">Sodium transport</keyword>
<keyword evidence="6 13" id="KW-1133">Transmembrane helix</keyword>
<reference evidence="14" key="1">
    <citation type="submission" date="2020-11" db="EMBL/GenBank/DDBJ databases">
        <authorList>
            <person name="Tran Van P."/>
        </authorList>
    </citation>
    <scope>NUCLEOTIDE SEQUENCE</scope>
</reference>
<dbReference type="PRINTS" id="PR01078">
    <property type="entry name" value="AMINACHANNEL"/>
</dbReference>
<evidence type="ECO:0000256" key="3">
    <source>
        <dbReference type="ARBA" id="ARBA00022448"/>
    </source>
</evidence>
<evidence type="ECO:0000256" key="8">
    <source>
        <dbReference type="ARBA" id="ARBA00023065"/>
    </source>
</evidence>
<protein>
    <submittedName>
        <fullName evidence="14">Uncharacterized protein</fullName>
    </submittedName>
</protein>
<keyword evidence="4 12" id="KW-0894">Sodium channel</keyword>
<dbReference type="GO" id="GO:0015280">
    <property type="term" value="F:ligand-gated sodium channel activity"/>
    <property type="evidence" value="ECO:0007669"/>
    <property type="project" value="TreeGrafter"/>
</dbReference>
<comment type="similarity">
    <text evidence="2 12">Belongs to the amiloride-sensitive sodium channel (TC 1.A.6) family.</text>
</comment>
<evidence type="ECO:0000256" key="6">
    <source>
        <dbReference type="ARBA" id="ARBA00022989"/>
    </source>
</evidence>
<keyword evidence="15" id="KW-1185">Reference proteome</keyword>
<name>A0A7R9A7W4_9CRUS</name>
<dbReference type="EMBL" id="LR901189">
    <property type="protein sequence ID" value="CAD7248007.1"/>
    <property type="molecule type" value="Genomic_DNA"/>
</dbReference>
<keyword evidence="11 12" id="KW-0407">Ion channel</keyword>
<accession>A0A7R9A7W4</accession>
<comment type="subcellular location">
    <subcellularLocation>
        <location evidence="1">Membrane</location>
        <topology evidence="1">Multi-pass membrane protein</topology>
    </subcellularLocation>
</comment>
<keyword evidence="7" id="KW-0915">Sodium</keyword>
<dbReference type="InterPro" id="IPR001873">
    <property type="entry name" value="ENaC"/>
</dbReference>